<dbReference type="PANTHER" id="PTHR35798">
    <property type="entry name" value="CELL DIVISION PROTEIN SEPF"/>
    <property type="match status" value="1"/>
</dbReference>
<feature type="region of interest" description="Disordered" evidence="5">
    <location>
        <begin position="1"/>
        <end position="42"/>
    </location>
</feature>
<keyword evidence="1" id="KW-0132">Cell division</keyword>
<protein>
    <recommendedName>
        <fullName evidence="8">Cell division inhibitor SepF</fullName>
    </recommendedName>
</protein>
<dbReference type="InterPro" id="IPR007561">
    <property type="entry name" value="Cell_div_SepF/SepF-rel"/>
</dbReference>
<evidence type="ECO:0008006" key="8">
    <source>
        <dbReference type="Google" id="ProtNLM"/>
    </source>
</evidence>
<reference evidence="7" key="1">
    <citation type="submission" date="2015-11" db="EMBL/GenBank/DDBJ databases">
        <authorList>
            <person name="Varghese N."/>
        </authorList>
    </citation>
    <scope>NUCLEOTIDE SEQUENCE [LARGE SCALE GENOMIC DNA]</scope>
    <source>
        <strain evidence="7">DSM 45899</strain>
    </source>
</reference>
<evidence type="ECO:0000313" key="6">
    <source>
        <dbReference type="EMBL" id="CUU60809.1"/>
    </source>
</evidence>
<keyword evidence="2" id="KW-0717">Septation</keyword>
<dbReference type="InterPro" id="IPR023052">
    <property type="entry name" value="Cell_div_SepF"/>
</dbReference>
<evidence type="ECO:0000313" key="7">
    <source>
        <dbReference type="Proteomes" id="UP000198802"/>
    </source>
</evidence>
<evidence type="ECO:0000256" key="5">
    <source>
        <dbReference type="SAM" id="MobiDB-lite"/>
    </source>
</evidence>
<dbReference type="InterPro" id="IPR038594">
    <property type="entry name" value="SepF-like_sf"/>
</dbReference>
<dbReference type="Gene3D" id="3.30.110.150">
    <property type="entry name" value="SepF-like protein"/>
    <property type="match status" value="1"/>
</dbReference>
<accession>A0A0S4R022</accession>
<gene>
    <name evidence="6" type="ORF">Ga0074812_1489</name>
</gene>
<dbReference type="AlphaFoldDB" id="A0A0S4R022"/>
<proteinExistence type="predicted"/>
<keyword evidence="3" id="KW-0131">Cell cycle</keyword>
<keyword evidence="7" id="KW-1185">Reference proteome</keyword>
<name>A0A0S4R022_9ACTN</name>
<dbReference type="Pfam" id="PF04472">
    <property type="entry name" value="SepF"/>
    <property type="match status" value="1"/>
</dbReference>
<dbReference type="PANTHER" id="PTHR35798:SF1">
    <property type="entry name" value="CELL DIVISION PROTEIN SEPF"/>
    <property type="match status" value="1"/>
</dbReference>
<evidence type="ECO:0000256" key="4">
    <source>
        <dbReference type="ARBA" id="ARBA00044936"/>
    </source>
</evidence>
<dbReference type="Proteomes" id="UP000198802">
    <property type="component" value="Unassembled WGS sequence"/>
</dbReference>
<evidence type="ECO:0000256" key="3">
    <source>
        <dbReference type="ARBA" id="ARBA00023306"/>
    </source>
</evidence>
<sequence>MVIGEQHRLGQPDEAGQPHPPADNLCMRPTAVTTPDEPREPDTVLAEDLSDCGRIVETFRDQGAVIMDLRAIDTATAQRVHDYAVGAAFALRANAQKLGAGVFLVTTRDLPPEQERQLRHRYGS</sequence>
<feature type="compositionally biased region" description="Basic and acidic residues" evidence="5">
    <location>
        <begin position="1"/>
        <end position="11"/>
    </location>
</feature>
<comment type="function">
    <text evidence="4">Cell division protein that is part of the divisome complex and is recruited early to the Z-ring. Probably stimulates Z-ring formation, perhaps through the cross-linking of FtsZ protofilaments. Its function overlaps with FtsA.</text>
</comment>
<evidence type="ECO:0000256" key="1">
    <source>
        <dbReference type="ARBA" id="ARBA00022618"/>
    </source>
</evidence>
<dbReference type="EMBL" id="FAOZ01000048">
    <property type="protein sequence ID" value="CUU60809.1"/>
    <property type="molecule type" value="Genomic_DNA"/>
</dbReference>
<evidence type="ECO:0000256" key="2">
    <source>
        <dbReference type="ARBA" id="ARBA00023210"/>
    </source>
</evidence>
<organism evidence="6 7">
    <name type="scientific">Parafrankia irregularis</name>
    <dbReference type="NCBI Taxonomy" id="795642"/>
    <lineage>
        <taxon>Bacteria</taxon>
        <taxon>Bacillati</taxon>
        <taxon>Actinomycetota</taxon>
        <taxon>Actinomycetes</taxon>
        <taxon>Frankiales</taxon>
        <taxon>Frankiaceae</taxon>
        <taxon>Parafrankia</taxon>
    </lineage>
</organism>
<dbReference type="GO" id="GO:0000917">
    <property type="term" value="P:division septum assembly"/>
    <property type="evidence" value="ECO:0007669"/>
    <property type="project" value="UniProtKB-KW"/>
</dbReference>